<keyword evidence="1" id="KW-1133">Transmembrane helix</keyword>
<protein>
    <submittedName>
        <fullName evidence="2">Uncharacterized protein</fullName>
    </submittedName>
</protein>
<reference evidence="2 3" key="1">
    <citation type="submission" date="2019-02" db="EMBL/GenBank/DDBJ databases">
        <title>Complete Genome Sequence and Methylome Analysis of Brevibacterium luteolum NEB1784.</title>
        <authorList>
            <person name="Fomenkov A."/>
            <person name="Roberts R.J."/>
        </authorList>
    </citation>
    <scope>NUCLEOTIDE SEQUENCE [LARGE SCALE GENOMIC DNA]</scope>
    <source>
        <strain evidence="2 3">NEB1784</strain>
    </source>
</reference>
<dbReference type="Proteomes" id="UP000501518">
    <property type="component" value="Chromosome"/>
</dbReference>
<proteinExistence type="predicted"/>
<evidence type="ECO:0000313" key="3">
    <source>
        <dbReference type="Proteomes" id="UP000501518"/>
    </source>
</evidence>
<feature type="transmembrane region" description="Helical" evidence="1">
    <location>
        <begin position="138"/>
        <end position="159"/>
    </location>
</feature>
<feature type="transmembrane region" description="Helical" evidence="1">
    <location>
        <begin position="171"/>
        <end position="192"/>
    </location>
</feature>
<dbReference type="AlphaFoldDB" id="A0A6G8L0G1"/>
<dbReference type="EMBL" id="CP035810">
    <property type="protein sequence ID" value="QIN30230.1"/>
    <property type="molecule type" value="Genomic_DNA"/>
</dbReference>
<keyword evidence="1" id="KW-0812">Transmembrane</keyword>
<evidence type="ECO:0000313" key="2">
    <source>
        <dbReference type="EMBL" id="QIN30230.1"/>
    </source>
</evidence>
<feature type="transmembrane region" description="Helical" evidence="1">
    <location>
        <begin position="68"/>
        <end position="85"/>
    </location>
</feature>
<keyword evidence="1" id="KW-0472">Membrane</keyword>
<dbReference type="InterPro" id="IPR017195">
    <property type="entry name" value="ABC_thiamin-permease_prd"/>
</dbReference>
<feature type="transmembrane region" description="Helical" evidence="1">
    <location>
        <begin position="28"/>
        <end position="48"/>
    </location>
</feature>
<feature type="transmembrane region" description="Helical" evidence="1">
    <location>
        <begin position="112"/>
        <end position="131"/>
    </location>
</feature>
<dbReference type="Pfam" id="PF09819">
    <property type="entry name" value="ABC_cobalt"/>
    <property type="match status" value="1"/>
</dbReference>
<dbReference type="KEGG" id="blut:EW640_13895"/>
<organism evidence="2 3">
    <name type="scientific">Brevibacterium luteolum</name>
    <dbReference type="NCBI Taxonomy" id="199591"/>
    <lineage>
        <taxon>Bacteria</taxon>
        <taxon>Bacillati</taxon>
        <taxon>Actinomycetota</taxon>
        <taxon>Actinomycetes</taxon>
        <taxon>Micrococcales</taxon>
        <taxon>Brevibacteriaceae</taxon>
        <taxon>Brevibacterium</taxon>
    </lineage>
</organism>
<dbReference type="RefSeq" id="WP_165884609.1">
    <property type="nucleotide sequence ID" value="NZ_CP035810.1"/>
</dbReference>
<dbReference type="PIRSF" id="PIRSF037394">
    <property type="entry name" value="ABC_thiamine-permease_YkoE_prd"/>
    <property type="match status" value="1"/>
</dbReference>
<accession>A0A6G8L0G1</accession>
<feature type="transmembrane region" description="Helical" evidence="1">
    <location>
        <begin position="90"/>
        <end position="106"/>
    </location>
</feature>
<name>A0A6G8L0G1_9MICO</name>
<evidence type="ECO:0000256" key="1">
    <source>
        <dbReference type="SAM" id="Phobius"/>
    </source>
</evidence>
<sequence length="213" mass="22456">MSDVQTRHTDSEPNPTPAGVPATMRWRVVDIVVASVLAVAIGIVFWAWSNSWETISAPFQALYPPTKGLLTGVWVLGGVLGGLIIRKPGAALYVEVLAAIVSAVPGNYFGLMVIVSGLIQGFGAEIIFASLRYRRYTFIATLLAGLGAGLSLAIGENILYNAAWTFEHKALYTVFAGISGMVLAGLVSWFALKAIARTGALGAFASGRGAREV</sequence>
<gene>
    <name evidence="2" type="ORF">EW640_13895</name>
</gene>